<dbReference type="SMART" id="SM00709">
    <property type="entry name" value="Zpr1"/>
    <property type="match status" value="2"/>
</dbReference>
<dbReference type="InterPro" id="IPR042451">
    <property type="entry name" value="ZPR1_A/B_dom"/>
</dbReference>
<proteinExistence type="inferred from homology"/>
<dbReference type="InterPro" id="IPR056180">
    <property type="entry name" value="ZPR1_jr_dom"/>
</dbReference>
<dbReference type="Gene3D" id="2.60.120.1040">
    <property type="entry name" value="ZPR1, A/B domain"/>
    <property type="match status" value="2"/>
</dbReference>
<dbReference type="PANTHER" id="PTHR10876">
    <property type="entry name" value="ZINC FINGER PROTEIN ZPR1"/>
    <property type="match status" value="1"/>
</dbReference>
<dbReference type="InterPro" id="IPR040141">
    <property type="entry name" value="ZPR1"/>
</dbReference>
<dbReference type="Pfam" id="PF22794">
    <property type="entry name" value="jr-ZPR1"/>
    <property type="match status" value="2"/>
</dbReference>
<evidence type="ECO:0000256" key="4">
    <source>
        <dbReference type="ARBA" id="ARBA00022833"/>
    </source>
</evidence>
<evidence type="ECO:0000313" key="7">
    <source>
        <dbReference type="Proteomes" id="UP001057455"/>
    </source>
</evidence>
<keyword evidence="2" id="KW-0479">Metal-binding</keyword>
<keyword evidence="4" id="KW-0862">Zinc</keyword>
<evidence type="ECO:0000256" key="3">
    <source>
        <dbReference type="ARBA" id="ARBA00022771"/>
    </source>
</evidence>
<dbReference type="Pfam" id="PF03367">
    <property type="entry name" value="Zn_ribbon_ZPR1"/>
    <property type="match status" value="2"/>
</dbReference>
<evidence type="ECO:0000256" key="2">
    <source>
        <dbReference type="ARBA" id="ARBA00022723"/>
    </source>
</evidence>
<comment type="caution">
    <text evidence="6">The sequence shown here is derived from an EMBL/GenBank/DDBJ whole genome shotgun (WGS) entry which is preliminary data.</text>
</comment>
<keyword evidence="7" id="KW-1185">Reference proteome</keyword>
<dbReference type="GO" id="GO:0005634">
    <property type="term" value="C:nucleus"/>
    <property type="evidence" value="ECO:0007669"/>
    <property type="project" value="TreeGrafter"/>
</dbReference>
<accession>A0A9W5WUV0</accession>
<dbReference type="AlphaFoldDB" id="A0A9W5WUV0"/>
<dbReference type="Gene3D" id="2.20.25.420">
    <property type="entry name" value="ZPR1, zinc finger domain"/>
    <property type="match status" value="2"/>
</dbReference>
<dbReference type="OrthoDB" id="308464at2759"/>
<name>A0A9W5WUV0_BABOV</name>
<comment type="similarity">
    <text evidence="1">Belongs to the ZPR1 family.</text>
</comment>
<gene>
    <name evidence="6" type="ORF">BaOVIS_010260</name>
</gene>
<evidence type="ECO:0000256" key="1">
    <source>
        <dbReference type="ARBA" id="ARBA00008354"/>
    </source>
</evidence>
<dbReference type="GO" id="GO:0008270">
    <property type="term" value="F:zinc ion binding"/>
    <property type="evidence" value="ECO:0007669"/>
    <property type="project" value="UniProtKB-KW"/>
</dbReference>
<evidence type="ECO:0000259" key="5">
    <source>
        <dbReference type="SMART" id="SM00709"/>
    </source>
</evidence>
<protein>
    <submittedName>
        <fullName evidence="6">ZPR1 zinc-finger domain containing protein, putative</fullName>
    </submittedName>
</protein>
<dbReference type="NCBIfam" id="TIGR00310">
    <property type="entry name" value="ZPR1_znf"/>
    <property type="match status" value="1"/>
</dbReference>
<reference evidence="6" key="1">
    <citation type="submission" date="2019-12" db="EMBL/GenBank/DDBJ databases">
        <title>Genome sequence of Babesia ovis.</title>
        <authorList>
            <person name="Yamagishi J."/>
            <person name="Sevinc F."/>
            <person name="Xuan X."/>
        </authorList>
    </citation>
    <scope>NUCLEOTIDE SEQUENCE</scope>
    <source>
        <strain evidence="6">Selcuk</strain>
    </source>
</reference>
<keyword evidence="3 6" id="KW-0863">Zinc-finger</keyword>
<feature type="domain" description="Zinc finger ZPR1-type" evidence="5">
    <location>
        <begin position="26"/>
        <end position="202"/>
    </location>
</feature>
<dbReference type="EMBL" id="BLIY01000007">
    <property type="protein sequence ID" value="GFE53622.1"/>
    <property type="molecule type" value="Genomic_DNA"/>
</dbReference>
<dbReference type="InterPro" id="IPR042452">
    <property type="entry name" value="ZPR1_Znf1/2"/>
</dbReference>
<dbReference type="Proteomes" id="UP001057455">
    <property type="component" value="Unassembled WGS sequence"/>
</dbReference>
<evidence type="ECO:0000313" key="6">
    <source>
        <dbReference type="EMBL" id="GFE53622.1"/>
    </source>
</evidence>
<feature type="domain" description="Zinc finger ZPR1-type" evidence="5">
    <location>
        <begin position="256"/>
        <end position="417"/>
    </location>
</feature>
<dbReference type="PANTHER" id="PTHR10876:SF0">
    <property type="entry name" value="ZINC FINGER PROTEIN ZPR1"/>
    <property type="match status" value="1"/>
</dbReference>
<organism evidence="6 7">
    <name type="scientific">Babesia ovis</name>
    <dbReference type="NCBI Taxonomy" id="5869"/>
    <lineage>
        <taxon>Eukaryota</taxon>
        <taxon>Sar</taxon>
        <taxon>Alveolata</taxon>
        <taxon>Apicomplexa</taxon>
        <taxon>Aconoidasida</taxon>
        <taxon>Piroplasmida</taxon>
        <taxon>Babesiidae</taxon>
        <taxon>Babesia</taxon>
    </lineage>
</organism>
<dbReference type="FunFam" id="2.60.120.1040:FF:000006">
    <property type="entry name" value="Zinc finger protein zpr1"/>
    <property type="match status" value="1"/>
</dbReference>
<sequence length="453" mass="49448">MADSNLFNAVSEATSSLMTDRAVIESACIKCGAMGLTMICLSMIPHFKEVLSMSFECKSCGYINRESQNAAALQDYGVKITAKVTTPAALRNQVVMSGMASYKFEELDFEFQPTGDQGSVTTIEGCILRIAESIGDQIESIAEAMRENAGLEIEVMEGTRMSATEFILEMSSRKQRLLDYAEGTEQFTIIFDDPSGNTYVEETDSLRPISERYRRTAAQQEMMGYAVKEDSGKELDLTQPLEDDADVGEEGISLPVDCPHCGKGGLNRICTSRIPGFGKFVIMSFQCDHCGAKSTELQSGEGYKELAKKWTLKVEGQSDLNRDVIISSTATICIPHLDLVMAPGTIGAVFTTVEGLLLKVAESLESAYPFLVGDSAQESSAPLKEKVQQLKELASGEQSIEFTLIVDDPADHSFVSAPISHIGEDTKLITESYERTAEQNDALGITDMKTENY</sequence>
<dbReference type="InterPro" id="IPR004457">
    <property type="entry name" value="Znf_ZPR1"/>
</dbReference>